<dbReference type="RefSeq" id="WP_111331725.1">
    <property type="nucleotide sequence ID" value="NZ_CP030032.1"/>
</dbReference>
<protein>
    <submittedName>
        <fullName evidence="1">Uncharacterized protein</fullName>
    </submittedName>
</protein>
<dbReference type="OrthoDB" id="5475935at2"/>
<accession>A0A2Z4FGV7</accession>
<evidence type="ECO:0000313" key="1">
    <source>
        <dbReference type="EMBL" id="AWV88193.1"/>
    </source>
</evidence>
<organism evidence="1 2">
    <name type="scientific">Bradymonas sediminis</name>
    <dbReference type="NCBI Taxonomy" id="1548548"/>
    <lineage>
        <taxon>Bacteria</taxon>
        <taxon>Deltaproteobacteria</taxon>
        <taxon>Bradymonadales</taxon>
        <taxon>Bradymonadaceae</taxon>
        <taxon>Bradymonas</taxon>
    </lineage>
</organism>
<sequence>MTRYAALAALTLFALGCPGIDRGSDADAGAAYERVSMPVHCWSTLPAAGLFPLAGDDLVASYANLTFISHDEGRTFERTVGTMVRPDVTYRSGLAASLGVFPIGVDGDFVSLSGLYGASRLAGPEDTFRGDEWLVVSHEGVTRDLLGKEASFTLANGTKAGFVWEVSDALRIAGEGVFLYASHDQGQSWEVIGWRVERNGYPTIREDVGVAVLAFRDDLAIVSDHRLSNRHYAVRPGEKPVDLGIGASIGRDIDFLTTDVGFYEDGIIFVTSPEGGRQIVAQNIDGSDRRTWAYPAGAAANVDFVEDTEGTLWMLPRYISFTGEKPVIVRFRAGAEGPEIVDLDFGPAGFAGVEAAVARADGRLLFSVRPDAKSRHFSSTMLCEVGPGVTQGIEPLVVEPLSAALENPGQVVRVARVADGTTVSDRFHRTPAGKVYATNGNALRVGPPDMPLLFSSAAADSLPADGSLPATEGYRPDTILSASDTMVETSFWFPSQLNDAQAPRTQFASWDLTTGETLSRGEFPFGNDQVFSVQEVFEKRLLTTRYGTWHSGELYSIGDRQQRTKLPRELIVGQGHGVRFNNSYAYERALQAQDRPAVAIRFNPAAERVPEINDCLVEPPLPSYCLTLEDADIVAARFDANGDLYVLDFRHGRVMLHPKGAGADEWIKVAEGFASPSDLRIESRDGKTVVLVYDADVFAFVPSPDRVAVAWQPPEVPVFSDAELAADTGERDLFGCMLSGGPCVDFKASGGVLSGDGTLCIGGTGFGEAGRLEFDGEEVPTLGWSDSEVCFSGTSLPATSDGLLTLVAASGARSAPVAWHAPSAFGDWQIPAVVTASTPIVITGSNLKNGTGLAVAGGIFASATDTRVELFVPETGEVTVSIGQASTSRRVEVVPEVVKPCRGGPAQGCELVATGLGSAEGTVKIAGLDAEVLDWSPSRVSLNWPAGLSAGDQALEVTTASGQSGQSTATLLDNDIHILIDGAGLGGLLSYAQARPALTPFGLLMGTKSYSQYTPYSMLVGVTAADEPWRMSLGAVLGGTAVHVLEYEGDTLLFGRTNGGLVAYRVTAPVAPDVTPTLTEIGTANIGFTTSMGLVDGRVVATVIEGAQTRIVELQMDSITNLVIGVRDIVRHPAMYGQTGNAPAGPGAWVVSDGVYLGECRNIIKRGEMLFVPIADEAGLLKASDALNAGVAQPESRVLACSTLADGSMAWVQREGSGVERVLTWKPQDLQAPAEVLVLPPTLLGVGQTSDTELPGVLDLQPGDGGDWIFLLANRQPSAGALDHGLTVARWQSSDDTWHLGDAFGISTALEFGELCLGPMTTCADGFGTHGCGPAACPVSSSRQEQRASVRPQAGYLVREGGDVHVFYEVKNTERTPGVLFAGFELQHVRVPAP</sequence>
<dbReference type="SUPFAM" id="SSF110296">
    <property type="entry name" value="Oligoxyloglucan reducing end-specific cellobiohydrolase"/>
    <property type="match status" value="1"/>
</dbReference>
<keyword evidence="2" id="KW-1185">Reference proteome</keyword>
<reference evidence="1 2" key="1">
    <citation type="submission" date="2018-06" db="EMBL/GenBank/DDBJ databases">
        <title>Lujinxingia sediminis gen. nov. sp. nov., a new facultative anaerobic member of the class Deltaproteobacteria, and proposal of Lujinxingaceae fam. nov.</title>
        <authorList>
            <person name="Guo L.-Y."/>
            <person name="Li C.-M."/>
            <person name="Wang S."/>
            <person name="Du Z.-J."/>
        </authorList>
    </citation>
    <scope>NUCLEOTIDE SEQUENCE [LARGE SCALE GENOMIC DNA]</scope>
    <source>
        <strain evidence="1 2">FA350</strain>
    </source>
</reference>
<dbReference type="Proteomes" id="UP000249799">
    <property type="component" value="Chromosome"/>
</dbReference>
<dbReference type="EMBL" id="CP030032">
    <property type="protein sequence ID" value="AWV88193.1"/>
    <property type="molecule type" value="Genomic_DNA"/>
</dbReference>
<proteinExistence type="predicted"/>
<evidence type="ECO:0000313" key="2">
    <source>
        <dbReference type="Proteomes" id="UP000249799"/>
    </source>
</evidence>
<gene>
    <name evidence="1" type="ORF">DN745_02105</name>
</gene>
<dbReference type="KEGG" id="bsed:DN745_02105"/>
<dbReference type="PROSITE" id="PS51257">
    <property type="entry name" value="PROKAR_LIPOPROTEIN"/>
    <property type="match status" value="1"/>
</dbReference>
<name>A0A2Z4FGV7_9DELT</name>